<evidence type="ECO:0000256" key="1">
    <source>
        <dbReference type="ARBA" id="ARBA00001954"/>
    </source>
</evidence>
<dbReference type="AlphaFoldDB" id="A0A0L1JQH9"/>
<reference evidence="2 3" key="1">
    <citation type="journal article" date="2015" name="Int. J. Syst. Evol. Microbiol.">
        <title>Aestuariivita atlantica sp. nov., isolated from deep sea sediment of the Atlantic Ocean.</title>
        <authorList>
            <person name="Li G."/>
            <person name="Lai Q."/>
            <person name="Du Y."/>
            <person name="Liu X."/>
            <person name="Sun F."/>
            <person name="Shao Z."/>
        </authorList>
    </citation>
    <scope>NUCLEOTIDE SEQUENCE [LARGE SCALE GENOMIC DNA]</scope>
    <source>
        <strain evidence="2 3">22II-S11-z3</strain>
    </source>
</reference>
<dbReference type="SUPFAM" id="SSF51197">
    <property type="entry name" value="Clavaminate synthase-like"/>
    <property type="match status" value="1"/>
</dbReference>
<name>A0A0L1JQH9_9RHOB</name>
<dbReference type="InterPro" id="IPR008775">
    <property type="entry name" value="Phytyl_CoA_dOase-like"/>
</dbReference>
<protein>
    <submittedName>
        <fullName evidence="2">Phytanoyl-CoA dioxygenase</fullName>
    </submittedName>
</protein>
<dbReference type="OrthoDB" id="9791262at2"/>
<dbReference type="Proteomes" id="UP000036938">
    <property type="component" value="Unassembled WGS sequence"/>
</dbReference>
<keyword evidence="2" id="KW-0223">Dioxygenase</keyword>
<comment type="cofactor">
    <cofactor evidence="1">
        <name>Fe(2+)</name>
        <dbReference type="ChEBI" id="CHEBI:29033"/>
    </cofactor>
</comment>
<dbReference type="Pfam" id="PF05721">
    <property type="entry name" value="PhyH"/>
    <property type="match status" value="1"/>
</dbReference>
<dbReference type="RefSeq" id="WP_050530179.1">
    <property type="nucleotide sequence ID" value="NZ_AQQZ01000003.1"/>
</dbReference>
<comment type="caution">
    <text evidence="2">The sequence shown here is derived from an EMBL/GenBank/DDBJ whole genome shotgun (WGS) entry which is preliminary data.</text>
</comment>
<keyword evidence="2" id="KW-0560">Oxidoreductase</keyword>
<dbReference type="PANTHER" id="PTHR20883:SF48">
    <property type="entry name" value="ECTOINE DIOXYGENASE"/>
    <property type="match status" value="1"/>
</dbReference>
<organism evidence="2 3">
    <name type="scientific">Pseudaestuariivita atlantica</name>
    <dbReference type="NCBI Taxonomy" id="1317121"/>
    <lineage>
        <taxon>Bacteria</taxon>
        <taxon>Pseudomonadati</taxon>
        <taxon>Pseudomonadota</taxon>
        <taxon>Alphaproteobacteria</taxon>
        <taxon>Rhodobacterales</taxon>
        <taxon>Paracoccaceae</taxon>
        <taxon>Pseudaestuariivita</taxon>
    </lineage>
</organism>
<gene>
    <name evidence="2" type="ORF">ATO11_07210</name>
</gene>
<dbReference type="STRING" id="1317121.ATO11_07210"/>
<keyword evidence="3" id="KW-1185">Reference proteome</keyword>
<dbReference type="Gene3D" id="2.60.120.620">
    <property type="entry name" value="q2cbj1_9rhob like domain"/>
    <property type="match status" value="1"/>
</dbReference>
<dbReference type="GO" id="GO:0005506">
    <property type="term" value="F:iron ion binding"/>
    <property type="evidence" value="ECO:0007669"/>
    <property type="project" value="UniProtKB-ARBA"/>
</dbReference>
<accession>A0A0L1JQH9</accession>
<dbReference type="PANTHER" id="PTHR20883">
    <property type="entry name" value="PHYTANOYL-COA DIOXYGENASE DOMAIN CONTAINING 1"/>
    <property type="match status" value="1"/>
</dbReference>
<evidence type="ECO:0000313" key="2">
    <source>
        <dbReference type="EMBL" id="KNG94039.1"/>
    </source>
</evidence>
<dbReference type="EMBL" id="AQQZ01000003">
    <property type="protein sequence ID" value="KNG94039.1"/>
    <property type="molecule type" value="Genomic_DNA"/>
</dbReference>
<proteinExistence type="predicted"/>
<dbReference type="PATRIC" id="fig|1317121.7.peg.2045"/>
<dbReference type="GO" id="GO:0016706">
    <property type="term" value="F:2-oxoglutarate-dependent dioxygenase activity"/>
    <property type="evidence" value="ECO:0007669"/>
    <property type="project" value="UniProtKB-ARBA"/>
</dbReference>
<sequence>MALDLTAGKLGAAQQEAYWRDGYLHPIRVMDGAEAAGFRTRFETLEHDWLDNGLPKALNVYKRTNSHVVMPDAAALARDSRVLDVVEGVLGPDIAIFSAEFFVKEPRTDHIVSMHQDLTYWGLGAIDGLVTAWIAISPATRASGCMDFVQGSHKNAILEHEDTYAANNLLSRGQEVKVDIAPEDRVAIELQPGEMSLHHGLTIHGSGPNTSADRRIGFVIRYIRPDMVPQGGIDYAMAARGRQNPDNFRSVPVPQADFAPEAVALHEEIRQHQASVMMAGAKGASAEGMYE</sequence>
<evidence type="ECO:0000313" key="3">
    <source>
        <dbReference type="Proteomes" id="UP000036938"/>
    </source>
</evidence>